<keyword evidence="3" id="KW-1133">Transmembrane helix</keyword>
<name>H3D3I8_TETNG</name>
<dbReference type="STRING" id="99883.ENSTNIP00000015076"/>
<feature type="compositionally biased region" description="Polar residues" evidence="2">
    <location>
        <begin position="64"/>
        <end position="85"/>
    </location>
</feature>
<feature type="region of interest" description="Disordered" evidence="2">
    <location>
        <begin position="1034"/>
        <end position="1056"/>
    </location>
</feature>
<feature type="compositionally biased region" description="Low complexity" evidence="2">
    <location>
        <begin position="35"/>
        <end position="50"/>
    </location>
</feature>
<sequence>SSGMNHESNKSPSLGMISTATRNTATVSPLSPLTNGNAAAQSANSGFAAALRKLAKQAEEPRGSTASRESSPVSSPATAHSSPNRTPKRSSLGPLLGQTRAHGVPSTPPVVTIAPTKTSGGLWRADRRQQHVEPSVQGLPRERGSSENSQPQRDKRSPPPPATHPLPYPFGLTQSSVMQDPRIQSLSLNPPCGASLSGQMHPEEYLRVLRPFRRLRRAPAVLCTPGPGYFHPAYLHHPLALPRMDESLCLSALRSQFYSVPGGGAFPPLHPSALHLHLPGGRYPPELSHTALAESHARIFRGCVAVFFFLELIAISLVLATFSRWFLLDHSSSSSALARRTVPPRTEPHSTGREVRLRNLSLQGTHRLLSIRCLLAASLMVPLNPLAEPPAQRATPEDRSRAGGRLSPGRHDKSKDSEHPGFPAPKPLSLPHGLSSSRGTVPQLVPSLVSSHPAGALHGPAAPAAMSQRAGEASWLMWQRGQGQEREGPSELGLRSPGKVVELRRDGHSFVSQNRISSVHQNLGSKELYPSLGAPPPLISPKAPHHLAAPPTTLWNPASLIDTPADARRRPDPPTPPSRPPPGLTRAERPSFIWGEKLEDGARRRAEGLERFTSLRGPEAGSWTRTEQDGATPNLHPHLPINALHQKPCVPAEQRGKCRAASPPGPREQRTAPSVLIYDEVLQQQRRLLSKLDMEEKKRKEAKEEGYYYDLDESYDESDEEEVKAHLRRVMEQPPLKLDTSSEKVDFLRVCGLTTLAHRDHLLARKRWRRRRLMRERSPAPPPAHGKRKSPSPPAAPAPLTTPYTAEQMDSVPEVEEKKDFLLMFHLSHVSPQQRRDKERTEELLRAIRRKSVTLDTLRYNPLPPCSSPPAPPTGETRRSLRLPAESFQRAPVPRLPEPLSSLSAQAKASPAERPLQVVLRLPTPSTHPSTLSSPGDGRSPGAAPETPRPPPRRRSSNGRSRASERFTSEAFVQHFHQAVLQSTQHLHQSKAGISGCTSEAEIKAESALPHRVSQLKNSTSGQQTHINGNHLHFPAAKMDTSGSPENTSEEDEDLSPKKWQGIEAIFEAYQKYADEWSIERQVLHNQCKRLEAQNYSLTRTAEQLSVTMGELVSHRQKVKEERERLQAQLEHFRRCLTLPSIHWGRGQVNGHTL</sequence>
<proteinExistence type="predicted"/>
<keyword evidence="1" id="KW-0175">Coiled coil</keyword>
<keyword evidence="6" id="KW-1185">Reference proteome</keyword>
<evidence type="ECO:0000256" key="1">
    <source>
        <dbReference type="SAM" id="Coils"/>
    </source>
</evidence>
<dbReference type="PANTHER" id="PTHR17608">
    <property type="entry name" value="GENETIC SUPPRESSOR ELEMENT 1"/>
    <property type="match status" value="1"/>
</dbReference>
<evidence type="ECO:0000256" key="2">
    <source>
        <dbReference type="SAM" id="MobiDB-lite"/>
    </source>
</evidence>
<feature type="region of interest" description="Disordered" evidence="2">
    <location>
        <begin position="1"/>
        <end position="174"/>
    </location>
</feature>
<feature type="coiled-coil region" evidence="1">
    <location>
        <begin position="1074"/>
        <end position="1136"/>
    </location>
</feature>
<feature type="region of interest" description="Disordered" evidence="2">
    <location>
        <begin position="535"/>
        <end position="595"/>
    </location>
</feature>
<feature type="transmembrane region" description="Helical" evidence="3">
    <location>
        <begin position="304"/>
        <end position="327"/>
    </location>
</feature>
<reference evidence="6" key="1">
    <citation type="journal article" date="2004" name="Nature">
        <title>Genome duplication in the teleost fish Tetraodon nigroviridis reveals the early vertebrate proto-karyotype.</title>
        <authorList>
            <person name="Jaillon O."/>
            <person name="Aury J.-M."/>
            <person name="Brunet F."/>
            <person name="Petit J.-L."/>
            <person name="Stange-Thomann N."/>
            <person name="Mauceli E."/>
            <person name="Bouneau L."/>
            <person name="Fischer C."/>
            <person name="Ozouf-Costaz C."/>
            <person name="Bernot A."/>
            <person name="Nicaud S."/>
            <person name="Jaffe D."/>
            <person name="Fisher S."/>
            <person name="Lutfalla G."/>
            <person name="Dossat C."/>
            <person name="Segurens B."/>
            <person name="Dasilva C."/>
            <person name="Salanoubat M."/>
            <person name="Levy M."/>
            <person name="Boudet N."/>
            <person name="Castellano S."/>
            <person name="Anthouard V."/>
            <person name="Jubin C."/>
            <person name="Castelli V."/>
            <person name="Katinka M."/>
            <person name="Vacherie B."/>
            <person name="Biemont C."/>
            <person name="Skalli Z."/>
            <person name="Cattolico L."/>
            <person name="Poulain J."/>
            <person name="De Berardinis V."/>
            <person name="Cruaud C."/>
            <person name="Duprat S."/>
            <person name="Brottier P."/>
            <person name="Coutanceau J.-P."/>
            <person name="Gouzy J."/>
            <person name="Parra G."/>
            <person name="Lardier G."/>
            <person name="Chapple C."/>
            <person name="McKernan K.J."/>
            <person name="McEwan P."/>
            <person name="Bosak S."/>
            <person name="Kellis M."/>
            <person name="Volff J.-N."/>
            <person name="Guigo R."/>
            <person name="Zody M.C."/>
            <person name="Mesirov J."/>
            <person name="Lindblad-Toh K."/>
            <person name="Birren B."/>
            <person name="Nusbaum C."/>
            <person name="Kahn D."/>
            <person name="Robinson-Rechavi M."/>
            <person name="Laudet V."/>
            <person name="Schachter V."/>
            <person name="Quetier F."/>
            <person name="Saurin W."/>
            <person name="Scarpelli C."/>
            <person name="Wincker P."/>
            <person name="Lander E.S."/>
            <person name="Weissenbach J."/>
            <person name="Roest Crollius H."/>
        </authorList>
    </citation>
    <scope>NUCLEOTIDE SEQUENCE [LARGE SCALE GENOMIC DNA]</scope>
</reference>
<feature type="domain" description="Genetic suppressor element-like" evidence="4">
    <location>
        <begin position="684"/>
        <end position="828"/>
    </location>
</feature>
<accession>H3D3I8</accession>
<dbReference type="GeneTree" id="ENSGT00700000104539"/>
<dbReference type="Pfam" id="PF12540">
    <property type="entry name" value="DUF3736"/>
    <property type="match status" value="1"/>
</dbReference>
<evidence type="ECO:0000313" key="5">
    <source>
        <dbReference type="Ensembl" id="ENSTNIP00000015076.1"/>
    </source>
</evidence>
<feature type="compositionally biased region" description="Basic and acidic residues" evidence="2">
    <location>
        <begin position="346"/>
        <end position="357"/>
    </location>
</feature>
<evidence type="ECO:0000313" key="6">
    <source>
        <dbReference type="Proteomes" id="UP000007303"/>
    </source>
</evidence>
<reference evidence="5" key="3">
    <citation type="submission" date="2025-09" db="UniProtKB">
        <authorList>
            <consortium name="Ensembl"/>
        </authorList>
    </citation>
    <scope>IDENTIFICATION</scope>
</reference>
<feature type="compositionally biased region" description="Pro residues" evidence="2">
    <location>
        <begin position="862"/>
        <end position="873"/>
    </location>
</feature>
<feature type="region of interest" description="Disordered" evidence="2">
    <location>
        <begin position="337"/>
        <end position="358"/>
    </location>
</feature>
<feature type="compositionally biased region" description="Low complexity" evidence="2">
    <location>
        <begin position="920"/>
        <end position="946"/>
    </location>
</feature>
<dbReference type="AlphaFoldDB" id="H3D3I8"/>
<feature type="compositionally biased region" description="Polar residues" evidence="2">
    <location>
        <begin position="1"/>
        <end position="34"/>
    </location>
</feature>
<evidence type="ECO:0000259" key="4">
    <source>
        <dbReference type="Pfam" id="PF12540"/>
    </source>
</evidence>
<dbReference type="Ensembl" id="ENSTNIT00000015279.1">
    <property type="protein sequence ID" value="ENSTNIP00000015076.1"/>
    <property type="gene ID" value="ENSTNIG00000012112.1"/>
</dbReference>
<feature type="region of interest" description="Disordered" evidence="2">
    <location>
        <begin position="387"/>
        <end position="446"/>
    </location>
</feature>
<dbReference type="OMA" id="SGMNHES"/>
<evidence type="ECO:0000256" key="3">
    <source>
        <dbReference type="SAM" id="Phobius"/>
    </source>
</evidence>
<feature type="region of interest" description="Disordered" evidence="2">
    <location>
        <begin position="770"/>
        <end position="807"/>
    </location>
</feature>
<keyword evidence="3" id="KW-0812">Transmembrane</keyword>
<feature type="region of interest" description="Disordered" evidence="2">
    <location>
        <begin position="858"/>
        <end position="965"/>
    </location>
</feature>
<keyword evidence="3" id="KW-0472">Membrane</keyword>
<dbReference type="InterPro" id="IPR042337">
    <property type="entry name" value="GSE1"/>
</dbReference>
<dbReference type="InParanoid" id="H3D3I8"/>
<feature type="compositionally biased region" description="Pro residues" evidence="2">
    <location>
        <begin position="158"/>
        <end position="168"/>
    </location>
</feature>
<dbReference type="Proteomes" id="UP000007303">
    <property type="component" value="Unassembled WGS sequence"/>
</dbReference>
<dbReference type="PANTHER" id="PTHR17608:SF4">
    <property type="entry name" value="GENETIC SUPPRESSOR ELEMENT 1"/>
    <property type="match status" value="1"/>
</dbReference>
<protein>
    <submittedName>
        <fullName evidence="5">Gse1 coiled-coil protein</fullName>
    </submittedName>
</protein>
<reference evidence="5" key="2">
    <citation type="submission" date="2025-08" db="UniProtKB">
        <authorList>
            <consortium name="Ensembl"/>
        </authorList>
    </citation>
    <scope>IDENTIFICATION</scope>
</reference>
<feature type="compositionally biased region" description="Pro residues" evidence="2">
    <location>
        <begin position="573"/>
        <end position="583"/>
    </location>
</feature>
<feature type="compositionally biased region" description="Basic and acidic residues" evidence="2">
    <location>
        <begin position="409"/>
        <end position="419"/>
    </location>
</feature>
<dbReference type="InterPro" id="IPR022207">
    <property type="entry name" value="GSE-like"/>
</dbReference>
<organism evidence="5 6">
    <name type="scientific">Tetraodon nigroviridis</name>
    <name type="common">Spotted green pufferfish</name>
    <name type="synonym">Chelonodon nigroviridis</name>
    <dbReference type="NCBI Taxonomy" id="99883"/>
    <lineage>
        <taxon>Eukaryota</taxon>
        <taxon>Metazoa</taxon>
        <taxon>Chordata</taxon>
        <taxon>Craniata</taxon>
        <taxon>Vertebrata</taxon>
        <taxon>Euteleostomi</taxon>
        <taxon>Actinopterygii</taxon>
        <taxon>Neopterygii</taxon>
        <taxon>Teleostei</taxon>
        <taxon>Neoteleostei</taxon>
        <taxon>Acanthomorphata</taxon>
        <taxon>Eupercaria</taxon>
        <taxon>Tetraodontiformes</taxon>
        <taxon>Tetradontoidea</taxon>
        <taxon>Tetraodontidae</taxon>
        <taxon>Tetraodon</taxon>
    </lineage>
</organism>